<dbReference type="AlphaFoldDB" id="A0AB39YU62"/>
<dbReference type="EMBL" id="CP165735">
    <property type="protein sequence ID" value="XDV72456.1"/>
    <property type="molecule type" value="Genomic_DNA"/>
</dbReference>
<feature type="transmembrane region" description="Helical" evidence="1">
    <location>
        <begin position="21"/>
        <end position="42"/>
    </location>
</feature>
<protein>
    <recommendedName>
        <fullName evidence="3">DUF4307 domain-containing protein</fullName>
    </recommendedName>
</protein>
<keyword evidence="1" id="KW-0812">Transmembrane</keyword>
<reference evidence="2" key="1">
    <citation type="submission" date="2024-07" db="EMBL/GenBank/DDBJ databases">
        <authorList>
            <person name="Li J."/>
            <person name="Wei H."/>
            <person name="Ma J."/>
        </authorList>
    </citation>
    <scope>NUCLEOTIDE SEQUENCE</scope>
    <source>
        <strain evidence="2">AMU7</strain>
    </source>
</reference>
<gene>
    <name evidence="2" type="ORF">ABQM86_04565</name>
</gene>
<evidence type="ECO:0008006" key="3">
    <source>
        <dbReference type="Google" id="ProtNLM"/>
    </source>
</evidence>
<organism evidence="2">
    <name type="scientific">Paenarthrobacter sp. AMU7</name>
    <dbReference type="NCBI Taxonomy" id="3162492"/>
    <lineage>
        <taxon>Bacteria</taxon>
        <taxon>Bacillati</taxon>
        <taxon>Actinomycetota</taxon>
        <taxon>Actinomycetes</taxon>
        <taxon>Micrococcales</taxon>
        <taxon>Micrococcaceae</taxon>
        <taxon>Paenarthrobacter</taxon>
    </lineage>
</organism>
<sequence length="138" mass="15130">MSKNNIDASEQQNPNRRSKRFWKLTGVLILVAGLFVLLIPTWDSIAVESIRCKVVSASPNTNSGGSRGSASSAGVLVETSNCGTISISQGITFENQQEISSSFEIGKDYEFDIGWFSRVVMKDLRSGIPSAHDYRLVR</sequence>
<keyword evidence="1" id="KW-1133">Transmembrane helix</keyword>
<dbReference type="RefSeq" id="WP_207596280.1">
    <property type="nucleotide sequence ID" value="NZ_CP165735.1"/>
</dbReference>
<keyword evidence="1" id="KW-0472">Membrane</keyword>
<evidence type="ECO:0000256" key="1">
    <source>
        <dbReference type="SAM" id="Phobius"/>
    </source>
</evidence>
<proteinExistence type="predicted"/>
<evidence type="ECO:0000313" key="2">
    <source>
        <dbReference type="EMBL" id="XDV72456.1"/>
    </source>
</evidence>
<accession>A0AB39YU62</accession>
<name>A0AB39YU62_9MICC</name>